<dbReference type="AlphaFoldDB" id="E7C351"/>
<accession>E7C351</accession>
<dbReference type="GO" id="GO:0006412">
    <property type="term" value="P:translation"/>
    <property type="evidence" value="ECO:0007669"/>
    <property type="project" value="UniProtKB-UniRule"/>
</dbReference>
<keyword evidence="3 8" id="KW-0699">rRNA-binding</keyword>
<evidence type="ECO:0000256" key="1">
    <source>
        <dbReference type="ARBA" id="ARBA00003134"/>
    </source>
</evidence>
<proteinExistence type="inferred from homology"/>
<dbReference type="GO" id="GO:0005829">
    <property type="term" value="C:cytosol"/>
    <property type="evidence" value="ECO:0007669"/>
    <property type="project" value="TreeGrafter"/>
</dbReference>
<dbReference type="SUPFAM" id="SSF46992">
    <property type="entry name" value="Ribosomal protein S20"/>
    <property type="match status" value="1"/>
</dbReference>
<dbReference type="NCBIfam" id="TIGR00029">
    <property type="entry name" value="S20"/>
    <property type="match status" value="1"/>
</dbReference>
<evidence type="ECO:0000256" key="6">
    <source>
        <dbReference type="ARBA" id="ARBA00023274"/>
    </source>
</evidence>
<dbReference type="PANTHER" id="PTHR33398:SF1">
    <property type="entry name" value="SMALL RIBOSOMAL SUBUNIT PROTEIN BS20C"/>
    <property type="match status" value="1"/>
</dbReference>
<evidence type="ECO:0000256" key="8">
    <source>
        <dbReference type="HAMAP-Rule" id="MF_00500"/>
    </source>
</evidence>
<dbReference type="HAMAP" id="MF_00500">
    <property type="entry name" value="Ribosomal_bS20"/>
    <property type="match status" value="1"/>
</dbReference>
<dbReference type="PANTHER" id="PTHR33398">
    <property type="entry name" value="30S RIBOSOMAL PROTEIN S20"/>
    <property type="match status" value="1"/>
</dbReference>
<evidence type="ECO:0000256" key="4">
    <source>
        <dbReference type="ARBA" id="ARBA00022884"/>
    </source>
</evidence>
<evidence type="ECO:0000313" key="9">
    <source>
        <dbReference type="EMBL" id="ADI21875.1"/>
    </source>
</evidence>
<dbReference type="GO" id="GO:0015935">
    <property type="term" value="C:small ribosomal subunit"/>
    <property type="evidence" value="ECO:0007669"/>
    <property type="project" value="TreeGrafter"/>
</dbReference>
<comment type="function">
    <text evidence="1 8">Binds directly to 16S ribosomal RNA.</text>
</comment>
<evidence type="ECO:0000256" key="3">
    <source>
        <dbReference type="ARBA" id="ARBA00022730"/>
    </source>
</evidence>
<name>E7C351_9BACT</name>
<keyword evidence="5 8" id="KW-0689">Ribosomal protein</keyword>
<organism evidence="9">
    <name type="scientific">uncultured verrucomicrobium HF0130_25O04</name>
    <dbReference type="NCBI Taxonomy" id="723596"/>
    <lineage>
        <taxon>Bacteria</taxon>
        <taxon>Pseudomonadati</taxon>
        <taxon>Verrucomicrobiota</taxon>
        <taxon>environmental samples</taxon>
    </lineage>
</organism>
<evidence type="ECO:0000256" key="7">
    <source>
        <dbReference type="ARBA" id="ARBA00035136"/>
    </source>
</evidence>
<gene>
    <name evidence="8" type="primary">rpsT</name>
</gene>
<protein>
    <recommendedName>
        <fullName evidence="7 8">Small ribosomal subunit protein bS20</fullName>
    </recommendedName>
</protein>
<dbReference type="GO" id="GO:0003735">
    <property type="term" value="F:structural constituent of ribosome"/>
    <property type="evidence" value="ECO:0007669"/>
    <property type="project" value="InterPro"/>
</dbReference>
<comment type="similarity">
    <text evidence="2 8">Belongs to the bacterial ribosomal protein bS20 family.</text>
</comment>
<dbReference type="GO" id="GO:0070181">
    <property type="term" value="F:small ribosomal subunit rRNA binding"/>
    <property type="evidence" value="ECO:0007669"/>
    <property type="project" value="TreeGrafter"/>
</dbReference>
<dbReference type="InterPro" id="IPR036510">
    <property type="entry name" value="Ribosomal_bS20_sf"/>
</dbReference>
<keyword evidence="4 8" id="KW-0694">RNA-binding</keyword>
<sequence length="88" mass="9672">MANTKSALKNIRKNKARYLQNRAVSSRLKTLEKKFLSAIGEKDAALSKELASSFISALEKAKKNNLVHANKVSRKKSRCAELLAALSA</sequence>
<keyword evidence="6 8" id="KW-0687">Ribonucleoprotein</keyword>
<dbReference type="EMBL" id="GU567968">
    <property type="protein sequence ID" value="ADI21875.1"/>
    <property type="molecule type" value="Genomic_DNA"/>
</dbReference>
<dbReference type="Pfam" id="PF01649">
    <property type="entry name" value="Ribosomal_S20p"/>
    <property type="match status" value="1"/>
</dbReference>
<dbReference type="Gene3D" id="1.20.58.110">
    <property type="entry name" value="Ribosomal protein S20"/>
    <property type="match status" value="1"/>
</dbReference>
<dbReference type="InterPro" id="IPR002583">
    <property type="entry name" value="Ribosomal_bS20"/>
</dbReference>
<evidence type="ECO:0000256" key="2">
    <source>
        <dbReference type="ARBA" id="ARBA00007634"/>
    </source>
</evidence>
<reference evidence="9" key="1">
    <citation type="submission" date="2010-01" db="EMBL/GenBank/DDBJ databases">
        <title>Genome fragments of uncultured bacteria from the North Pacific subtropical Gyre.</title>
        <authorList>
            <person name="Pham V.D."/>
            <person name="Delong E.F."/>
        </authorList>
    </citation>
    <scope>NUCLEOTIDE SEQUENCE</scope>
</reference>
<evidence type="ECO:0000256" key="5">
    <source>
        <dbReference type="ARBA" id="ARBA00022980"/>
    </source>
</evidence>